<dbReference type="InterPro" id="IPR036397">
    <property type="entry name" value="RNaseH_sf"/>
</dbReference>
<name>A0AAV2BQA8_9ARAC</name>
<evidence type="ECO:0008006" key="3">
    <source>
        <dbReference type="Google" id="ProtNLM"/>
    </source>
</evidence>
<sequence>MSTKDESRSALQAILRGNSQLTQDIILLLSKITTAQRTCILQWIMAHVDIDGNERADILAKEVRDNSQLSNSLTLTDADAIASRRLLPASSQKQSITALNCDRAVSTTIARLRTKHFKGMKISPDGRRSYRSCPHCTDTELSPDHIFDCPAILAKFFRIHLDSPQQPLYSTEVIDVARAVLGTFGQI</sequence>
<evidence type="ECO:0000313" key="2">
    <source>
        <dbReference type="Proteomes" id="UP001497382"/>
    </source>
</evidence>
<comment type="caution">
    <text evidence="1">The sequence shown here is derived from an EMBL/GenBank/DDBJ whole genome shotgun (WGS) entry which is preliminary data.</text>
</comment>
<dbReference type="EMBL" id="CAXIEN010000453">
    <property type="protein sequence ID" value="CAL1298067.1"/>
    <property type="molecule type" value="Genomic_DNA"/>
</dbReference>
<gene>
    <name evidence="1" type="ORF">LARSCL_LOCUS20678</name>
</gene>
<dbReference type="SUPFAM" id="SSF53098">
    <property type="entry name" value="Ribonuclease H-like"/>
    <property type="match status" value="1"/>
</dbReference>
<dbReference type="Proteomes" id="UP001497382">
    <property type="component" value="Unassembled WGS sequence"/>
</dbReference>
<organism evidence="1 2">
    <name type="scientific">Larinioides sclopetarius</name>
    <dbReference type="NCBI Taxonomy" id="280406"/>
    <lineage>
        <taxon>Eukaryota</taxon>
        <taxon>Metazoa</taxon>
        <taxon>Ecdysozoa</taxon>
        <taxon>Arthropoda</taxon>
        <taxon>Chelicerata</taxon>
        <taxon>Arachnida</taxon>
        <taxon>Araneae</taxon>
        <taxon>Araneomorphae</taxon>
        <taxon>Entelegynae</taxon>
        <taxon>Araneoidea</taxon>
        <taxon>Araneidae</taxon>
        <taxon>Larinioides</taxon>
    </lineage>
</organism>
<proteinExistence type="predicted"/>
<dbReference type="AlphaFoldDB" id="A0AAV2BQA8"/>
<dbReference type="InterPro" id="IPR012337">
    <property type="entry name" value="RNaseH-like_sf"/>
</dbReference>
<dbReference type="Gene3D" id="3.30.420.10">
    <property type="entry name" value="Ribonuclease H-like superfamily/Ribonuclease H"/>
    <property type="match status" value="1"/>
</dbReference>
<evidence type="ECO:0000313" key="1">
    <source>
        <dbReference type="EMBL" id="CAL1298067.1"/>
    </source>
</evidence>
<protein>
    <recommendedName>
        <fullName evidence="3">RNase H type-1 domain-containing protein</fullName>
    </recommendedName>
</protein>
<accession>A0AAV2BQA8</accession>
<keyword evidence="2" id="KW-1185">Reference proteome</keyword>
<reference evidence="1 2" key="1">
    <citation type="submission" date="2024-04" db="EMBL/GenBank/DDBJ databases">
        <authorList>
            <person name="Rising A."/>
            <person name="Reimegard J."/>
            <person name="Sonavane S."/>
            <person name="Akerstrom W."/>
            <person name="Nylinder S."/>
            <person name="Hedman E."/>
            <person name="Kallberg Y."/>
        </authorList>
    </citation>
    <scope>NUCLEOTIDE SEQUENCE [LARGE SCALE GENOMIC DNA]</scope>
</reference>
<dbReference type="GO" id="GO:0003676">
    <property type="term" value="F:nucleic acid binding"/>
    <property type="evidence" value="ECO:0007669"/>
    <property type="project" value="InterPro"/>
</dbReference>